<accession>A0A5C8KER6</accession>
<evidence type="ECO:0000313" key="1">
    <source>
        <dbReference type="EMBL" id="TXK51949.1"/>
    </source>
</evidence>
<gene>
    <name evidence="1" type="ORF">FVR03_02370</name>
</gene>
<protein>
    <recommendedName>
        <fullName evidence="3">Type 1 periplasmic binding fold superfamily protein</fullName>
    </recommendedName>
</protein>
<evidence type="ECO:0008006" key="3">
    <source>
        <dbReference type="Google" id="ProtNLM"/>
    </source>
</evidence>
<organism evidence="1 2">
    <name type="scientific">Pontibacter qinzhouensis</name>
    <dbReference type="NCBI Taxonomy" id="2603253"/>
    <lineage>
        <taxon>Bacteria</taxon>
        <taxon>Pseudomonadati</taxon>
        <taxon>Bacteroidota</taxon>
        <taxon>Cytophagia</taxon>
        <taxon>Cytophagales</taxon>
        <taxon>Hymenobacteraceae</taxon>
        <taxon>Pontibacter</taxon>
    </lineage>
</organism>
<evidence type="ECO:0000313" key="2">
    <source>
        <dbReference type="Proteomes" id="UP000321926"/>
    </source>
</evidence>
<dbReference type="EMBL" id="VRTY01000006">
    <property type="protein sequence ID" value="TXK51949.1"/>
    <property type="molecule type" value="Genomic_DNA"/>
</dbReference>
<name>A0A5C8KER6_9BACT</name>
<comment type="caution">
    <text evidence="1">The sequence shown here is derived from an EMBL/GenBank/DDBJ whole genome shotgun (WGS) entry which is preliminary data.</text>
</comment>
<reference evidence="1 2" key="1">
    <citation type="submission" date="2019-08" db="EMBL/GenBank/DDBJ databases">
        <authorList>
            <person name="Shi S."/>
        </authorList>
    </citation>
    <scope>NUCLEOTIDE SEQUENCE [LARGE SCALE GENOMIC DNA]</scope>
    <source>
        <strain evidence="1 2">GY10130</strain>
    </source>
</reference>
<proteinExistence type="predicted"/>
<dbReference type="RefSeq" id="WP_147920163.1">
    <property type="nucleotide sequence ID" value="NZ_VRTY01000006.1"/>
</dbReference>
<dbReference type="AlphaFoldDB" id="A0A5C8KER6"/>
<dbReference type="OrthoDB" id="713689at2"/>
<dbReference type="Proteomes" id="UP000321926">
    <property type="component" value="Unassembled WGS sequence"/>
</dbReference>
<sequence>MNQTYFLSRLFLFILSGVVLLSGCKKSSPAPTPEDEKEIITTVVLLLVPEGKGQNASATWKDPDGPDGQAPSIENLVLKANTTYRGTLTLLNESSPNTPVDITAEVRTEGHDHEVFYVVDGASLAITKTDLDRNNRPIGLETTMATTLPSAGSLRIVLKHQPGLKRGNSTIETGETDVDVVFPVLIQD</sequence>
<keyword evidence="2" id="KW-1185">Reference proteome</keyword>